<organism evidence="1 2">
    <name type="scientific">Intoshia linei</name>
    <dbReference type="NCBI Taxonomy" id="1819745"/>
    <lineage>
        <taxon>Eukaryota</taxon>
        <taxon>Metazoa</taxon>
        <taxon>Spiralia</taxon>
        <taxon>Lophotrochozoa</taxon>
        <taxon>Mesozoa</taxon>
        <taxon>Orthonectida</taxon>
        <taxon>Rhopaluridae</taxon>
        <taxon>Intoshia</taxon>
    </lineage>
</organism>
<sequence>MLGNLQCLSDMYFSVLSSYDFNIATSISAKYLSSYTQLTQDIFFITDKAYEISDPINTYYWANTK</sequence>
<comment type="caution">
    <text evidence="1">The sequence shown here is derived from an EMBL/GenBank/DDBJ whole genome shotgun (WGS) entry which is preliminary data.</text>
</comment>
<dbReference type="AlphaFoldDB" id="A0A177AZK6"/>
<name>A0A177AZK6_9BILA</name>
<dbReference type="Proteomes" id="UP000078046">
    <property type="component" value="Unassembled WGS sequence"/>
</dbReference>
<protein>
    <submittedName>
        <fullName evidence="1">Uncharacterized protein</fullName>
    </submittedName>
</protein>
<dbReference type="EMBL" id="LWCA01000660">
    <property type="protein sequence ID" value="OAF67435.1"/>
    <property type="molecule type" value="Genomic_DNA"/>
</dbReference>
<evidence type="ECO:0000313" key="2">
    <source>
        <dbReference type="Proteomes" id="UP000078046"/>
    </source>
</evidence>
<reference evidence="1 2" key="1">
    <citation type="submission" date="2016-04" db="EMBL/GenBank/DDBJ databases">
        <title>The genome of Intoshia linei affirms orthonectids as highly simplified spiralians.</title>
        <authorList>
            <person name="Mikhailov K.V."/>
            <person name="Slusarev G.S."/>
            <person name="Nikitin M.A."/>
            <person name="Logacheva M.D."/>
            <person name="Penin A."/>
            <person name="Aleoshin V."/>
            <person name="Panchin Y.V."/>
        </authorList>
    </citation>
    <scope>NUCLEOTIDE SEQUENCE [LARGE SCALE GENOMIC DNA]</scope>
    <source>
        <strain evidence="1">Intl2013</strain>
        <tissue evidence="1">Whole animal</tissue>
    </source>
</reference>
<gene>
    <name evidence="1" type="ORF">A3Q56_04837</name>
</gene>
<evidence type="ECO:0000313" key="1">
    <source>
        <dbReference type="EMBL" id="OAF67435.1"/>
    </source>
</evidence>
<proteinExistence type="predicted"/>
<accession>A0A177AZK6</accession>
<keyword evidence="2" id="KW-1185">Reference proteome</keyword>